<reference evidence="2" key="1">
    <citation type="submission" date="2020-02" db="EMBL/GenBank/DDBJ databases">
        <authorList>
            <person name="Meier V. D."/>
        </authorList>
    </citation>
    <scope>NUCLEOTIDE SEQUENCE</scope>
    <source>
        <strain evidence="2">AVDCRST_MAG43</strain>
    </source>
</reference>
<name>A0A6J4UNY9_9BACT</name>
<evidence type="ECO:0000313" key="2">
    <source>
        <dbReference type="EMBL" id="CAA9556233.1"/>
    </source>
</evidence>
<proteinExistence type="predicted"/>
<dbReference type="Pfam" id="PF11074">
    <property type="entry name" value="DUF2779"/>
    <property type="match status" value="1"/>
</dbReference>
<evidence type="ECO:0000259" key="1">
    <source>
        <dbReference type="Pfam" id="PF11074"/>
    </source>
</evidence>
<feature type="domain" description="DUF2779" evidence="1">
    <location>
        <begin position="298"/>
        <end position="423"/>
    </location>
</feature>
<organism evidence="2">
    <name type="scientific">uncultured Thermomicrobiales bacterium</name>
    <dbReference type="NCBI Taxonomy" id="1645740"/>
    <lineage>
        <taxon>Bacteria</taxon>
        <taxon>Pseudomonadati</taxon>
        <taxon>Thermomicrobiota</taxon>
        <taxon>Thermomicrobia</taxon>
        <taxon>Thermomicrobiales</taxon>
        <taxon>environmental samples</taxon>
    </lineage>
</organism>
<gene>
    <name evidence="2" type="ORF">AVDCRST_MAG43-1485</name>
</gene>
<sequence>MGDRAFLSKSDFLNFRICPGFCWIAKHQPHRIPLNTDPGTRRRIDDGDAVEALARQRFPDATLIATLDPEDAVRQTEAAIAAGATTLFQAAVLTEHGLFARADVLTRDGDGWRMFEIKASTSVTAEHRADATFQAIAFMEAGYDIRRIGVLHLDRNYRLSGSPDPVTMFVVSDVTESVDRALVPVMEQIEGALAAVRDPSALPACQCDRETRKRRCPAFALFHPHIPAGGTIYDLTAIHHRDLIQVLDRGILALADWPDDVPLSRRQHLQVETHRTGEPWVAVTQLRKFIGRLRFPLYFLDYETCQTAIPLYDGYTPWAQVPFQYSLHIVTADGAIEHREFLWTEPRDFPVPHLVKQLRRDIGDDGSVVVWSRNFEADRQREMAEALPDEAGFLLGLNGRMVDLMEPVASGAWMHPDFGGSASIKKVLPAVDPELSYEALRIGNGGLAAERWHQAMVNSAEALTAAEREAIFSDLREYCHLDTLAMVRIWEHLRDLVR</sequence>
<protein>
    <recommendedName>
        <fullName evidence="1">DUF2779 domain-containing protein</fullName>
    </recommendedName>
</protein>
<accession>A0A6J4UNY9</accession>
<dbReference type="AlphaFoldDB" id="A0A6J4UNY9"/>
<dbReference type="InterPro" id="IPR021301">
    <property type="entry name" value="DUF2779"/>
</dbReference>
<dbReference type="EMBL" id="CADCWI010000079">
    <property type="protein sequence ID" value="CAA9556233.1"/>
    <property type="molecule type" value="Genomic_DNA"/>
</dbReference>